<protein>
    <recommendedName>
        <fullName evidence="3">VacJ family lipoprotein</fullName>
    </recommendedName>
</protein>
<keyword evidence="1" id="KW-0732">Signal</keyword>
<evidence type="ECO:0008006" key="3">
    <source>
        <dbReference type="Google" id="ProtNLM"/>
    </source>
</evidence>
<proteinExistence type="predicted"/>
<dbReference type="InterPro" id="IPR007428">
    <property type="entry name" value="MlaA"/>
</dbReference>
<accession>A0A381NNH1</accession>
<dbReference type="AlphaFoldDB" id="A0A381NNH1"/>
<dbReference type="PRINTS" id="PR01805">
    <property type="entry name" value="VACJLIPOPROT"/>
</dbReference>
<dbReference type="PANTHER" id="PTHR30035">
    <property type="entry name" value="LIPOPROTEIN VACJ-RELATED"/>
    <property type="match status" value="1"/>
</dbReference>
<gene>
    <name evidence="2" type="ORF">METZ01_LOCUS9026</name>
</gene>
<dbReference type="GO" id="GO:0120010">
    <property type="term" value="P:intermembrane phospholipid transfer"/>
    <property type="evidence" value="ECO:0007669"/>
    <property type="project" value="TreeGrafter"/>
</dbReference>
<dbReference type="GO" id="GO:0016020">
    <property type="term" value="C:membrane"/>
    <property type="evidence" value="ECO:0007669"/>
    <property type="project" value="InterPro"/>
</dbReference>
<evidence type="ECO:0000313" key="2">
    <source>
        <dbReference type="EMBL" id="SUZ56172.1"/>
    </source>
</evidence>
<dbReference type="Pfam" id="PF04333">
    <property type="entry name" value="MlaA"/>
    <property type="match status" value="1"/>
</dbReference>
<name>A0A381NNH1_9ZZZZ</name>
<dbReference type="EMBL" id="UINC01000485">
    <property type="protein sequence ID" value="SUZ56172.1"/>
    <property type="molecule type" value="Genomic_DNA"/>
</dbReference>
<dbReference type="PANTHER" id="PTHR30035:SF3">
    <property type="entry name" value="INTERMEMBRANE PHOSPHOLIPID TRANSPORT SYSTEM LIPOPROTEIN MLAA"/>
    <property type="match status" value="1"/>
</dbReference>
<reference evidence="2" key="1">
    <citation type="submission" date="2018-05" db="EMBL/GenBank/DDBJ databases">
        <authorList>
            <person name="Lanie J.A."/>
            <person name="Ng W.-L."/>
            <person name="Kazmierczak K.M."/>
            <person name="Andrzejewski T.M."/>
            <person name="Davidsen T.M."/>
            <person name="Wayne K.J."/>
            <person name="Tettelin H."/>
            <person name="Glass J.I."/>
            <person name="Rusch D."/>
            <person name="Podicherti R."/>
            <person name="Tsui H.-C.T."/>
            <person name="Winkler M.E."/>
        </authorList>
    </citation>
    <scope>NUCLEOTIDE SEQUENCE</scope>
</reference>
<sequence>MLGRIKVLFSAIALIVLMYSSHTLAGEKYTANECFENFSRGTLKFNQGLDKAIFKPIAKGYRALPVPIRMGTSNVVGNLRSLLTLSNNLLQGDLRGAGNTAGRFLINSTVGILGVFDPATHMGFAKKGKEDFGQTLGVWGADTGCYFVLPILGPTTTRDAVGLVGNVFIDPVYQLTHNTETDIIVGNDNLQEHNYYYYKGTDAVDFRSKNIESIDSLERNSIDFYASVKSLYLQNRAQKISNSLKSDKTQEDSDWEEIDNQ</sequence>
<evidence type="ECO:0000256" key="1">
    <source>
        <dbReference type="ARBA" id="ARBA00022729"/>
    </source>
</evidence>
<organism evidence="2">
    <name type="scientific">marine metagenome</name>
    <dbReference type="NCBI Taxonomy" id="408172"/>
    <lineage>
        <taxon>unclassified sequences</taxon>
        <taxon>metagenomes</taxon>
        <taxon>ecological metagenomes</taxon>
    </lineage>
</organism>